<keyword evidence="5" id="KW-1185">Reference proteome</keyword>
<dbReference type="InterPro" id="IPR043504">
    <property type="entry name" value="Peptidase_S1_PA_chymotrypsin"/>
</dbReference>
<name>A0AAD4K7V1_9MUSC</name>
<dbReference type="GO" id="GO:0006508">
    <property type="term" value="P:proteolysis"/>
    <property type="evidence" value="ECO:0007669"/>
    <property type="project" value="InterPro"/>
</dbReference>
<dbReference type="GO" id="GO:0004252">
    <property type="term" value="F:serine-type endopeptidase activity"/>
    <property type="evidence" value="ECO:0007669"/>
    <property type="project" value="InterPro"/>
</dbReference>
<keyword evidence="1" id="KW-1015">Disulfide bond</keyword>
<comment type="similarity">
    <text evidence="2">Belongs to the peptidase S1 family. CLIP subfamily.</text>
</comment>
<dbReference type="InterPro" id="IPR009003">
    <property type="entry name" value="Peptidase_S1_PA"/>
</dbReference>
<evidence type="ECO:0000313" key="5">
    <source>
        <dbReference type="Proteomes" id="UP001200034"/>
    </source>
</evidence>
<reference evidence="4" key="1">
    <citation type="journal article" date="2021" name="Mol. Ecol. Resour.">
        <title>Phylogenomic analyses of the genus Drosophila reveals genomic signals of climate adaptation.</title>
        <authorList>
            <person name="Li F."/>
            <person name="Rane R.V."/>
            <person name="Luria V."/>
            <person name="Xiong Z."/>
            <person name="Chen J."/>
            <person name="Li Z."/>
            <person name="Catullo R.A."/>
            <person name="Griffin P.C."/>
            <person name="Schiffer M."/>
            <person name="Pearce S."/>
            <person name="Lee S.F."/>
            <person name="McElroy K."/>
            <person name="Stocker A."/>
            <person name="Shirriffs J."/>
            <person name="Cockerell F."/>
            <person name="Coppin C."/>
            <person name="Sgro C.M."/>
            <person name="Karger A."/>
            <person name="Cain J.W."/>
            <person name="Weber J.A."/>
            <person name="Santpere G."/>
            <person name="Kirschner M.W."/>
            <person name="Hoffmann A.A."/>
            <person name="Oakeshott J.G."/>
            <person name="Zhang G."/>
        </authorList>
    </citation>
    <scope>NUCLEOTIDE SEQUENCE</scope>
    <source>
        <strain evidence="4">BGI-SZ-2011g</strain>
    </source>
</reference>
<dbReference type="PRINTS" id="PR00722">
    <property type="entry name" value="CHYMOTRYPSIN"/>
</dbReference>
<dbReference type="InterPro" id="IPR001314">
    <property type="entry name" value="Peptidase_S1A"/>
</dbReference>
<dbReference type="Pfam" id="PF00089">
    <property type="entry name" value="Trypsin"/>
    <property type="match status" value="1"/>
</dbReference>
<sequence>MVALLFDSSLIGGGSIIAPNVVVTSANKVEKLDPKELIVRAGEWDLESEAEPFPHADRYVKQVILHERFSRTARNNDIALLVLKVPFSSQPNIAPICLPTHGEKFDQQRCIVAGWGKKVGVSTDYPHVLKEISLKVLPEALCNDYLSKILEEDFKIDPTSICAGGEKDVDTCLGDGGAPLICPIEGSADRYKLAGIVAWGVSCGMENVPGAYTNVAALTPWISEKLKQLTPA</sequence>
<dbReference type="PANTHER" id="PTHR24256">
    <property type="entry name" value="TRYPTASE-RELATED"/>
    <property type="match status" value="1"/>
</dbReference>
<evidence type="ECO:0000313" key="4">
    <source>
        <dbReference type="EMBL" id="KAH8377721.1"/>
    </source>
</evidence>
<dbReference type="Gene3D" id="2.40.10.10">
    <property type="entry name" value="Trypsin-like serine proteases"/>
    <property type="match status" value="2"/>
</dbReference>
<dbReference type="SMART" id="SM00020">
    <property type="entry name" value="Tryp_SPc"/>
    <property type="match status" value="1"/>
</dbReference>
<feature type="domain" description="Peptidase S1" evidence="3">
    <location>
        <begin position="1"/>
        <end position="227"/>
    </location>
</feature>
<proteinExistence type="inferred from homology"/>
<evidence type="ECO:0000256" key="2">
    <source>
        <dbReference type="ARBA" id="ARBA00024195"/>
    </source>
</evidence>
<comment type="caution">
    <text evidence="4">The sequence shown here is derived from an EMBL/GenBank/DDBJ whole genome shotgun (WGS) entry which is preliminary data.</text>
</comment>
<gene>
    <name evidence="4" type="ORF">KR093_006803</name>
</gene>
<dbReference type="FunFam" id="2.40.10.10:FF:000068">
    <property type="entry name" value="transmembrane protease serine 2"/>
    <property type="match status" value="1"/>
</dbReference>
<dbReference type="FunFam" id="2.40.10.10:FF:000002">
    <property type="entry name" value="Transmembrane protease serine"/>
    <property type="match status" value="1"/>
</dbReference>
<dbReference type="AlphaFoldDB" id="A0AAD4K7V1"/>
<dbReference type="EMBL" id="JAJJHW010001127">
    <property type="protein sequence ID" value="KAH8377721.1"/>
    <property type="molecule type" value="Genomic_DNA"/>
</dbReference>
<dbReference type="CDD" id="cd00190">
    <property type="entry name" value="Tryp_SPc"/>
    <property type="match status" value="1"/>
</dbReference>
<dbReference type="SUPFAM" id="SSF50494">
    <property type="entry name" value="Trypsin-like serine proteases"/>
    <property type="match status" value="1"/>
</dbReference>
<dbReference type="Proteomes" id="UP001200034">
    <property type="component" value="Unassembled WGS sequence"/>
</dbReference>
<dbReference type="InterPro" id="IPR001254">
    <property type="entry name" value="Trypsin_dom"/>
</dbReference>
<dbReference type="PROSITE" id="PS50240">
    <property type="entry name" value="TRYPSIN_DOM"/>
    <property type="match status" value="1"/>
</dbReference>
<dbReference type="InterPro" id="IPR051487">
    <property type="entry name" value="Ser/Thr_Proteases_Immune/Dev"/>
</dbReference>
<protein>
    <recommendedName>
        <fullName evidence="3">Peptidase S1 domain-containing protein</fullName>
    </recommendedName>
</protein>
<evidence type="ECO:0000259" key="3">
    <source>
        <dbReference type="PROSITE" id="PS50240"/>
    </source>
</evidence>
<evidence type="ECO:0000256" key="1">
    <source>
        <dbReference type="ARBA" id="ARBA00023157"/>
    </source>
</evidence>
<organism evidence="4 5">
    <name type="scientific">Drosophila rubida</name>
    <dbReference type="NCBI Taxonomy" id="30044"/>
    <lineage>
        <taxon>Eukaryota</taxon>
        <taxon>Metazoa</taxon>
        <taxon>Ecdysozoa</taxon>
        <taxon>Arthropoda</taxon>
        <taxon>Hexapoda</taxon>
        <taxon>Insecta</taxon>
        <taxon>Pterygota</taxon>
        <taxon>Neoptera</taxon>
        <taxon>Endopterygota</taxon>
        <taxon>Diptera</taxon>
        <taxon>Brachycera</taxon>
        <taxon>Muscomorpha</taxon>
        <taxon>Ephydroidea</taxon>
        <taxon>Drosophilidae</taxon>
        <taxon>Drosophila</taxon>
    </lineage>
</organism>
<accession>A0AAD4K7V1</accession>